<feature type="non-terminal residue" evidence="2">
    <location>
        <position position="1"/>
    </location>
</feature>
<dbReference type="PANTHER" id="PTHR10039:SF14">
    <property type="entry name" value="NACHT DOMAIN-CONTAINING PROTEIN"/>
    <property type="match status" value="1"/>
</dbReference>
<comment type="caution">
    <text evidence="2">The sequence shown here is derived from an EMBL/GenBank/DDBJ whole genome shotgun (WGS) entry which is preliminary data.</text>
</comment>
<evidence type="ECO:0000313" key="2">
    <source>
        <dbReference type="EMBL" id="RSL58398.1"/>
    </source>
</evidence>
<dbReference type="Pfam" id="PF25521">
    <property type="entry name" value="WHD_TANC1"/>
    <property type="match status" value="1"/>
</dbReference>
<dbReference type="STRING" id="1325734.A0A428PZH6"/>
<dbReference type="PANTHER" id="PTHR10039">
    <property type="entry name" value="AMELOGENIN"/>
    <property type="match status" value="1"/>
</dbReference>
<evidence type="ECO:0000259" key="1">
    <source>
        <dbReference type="Pfam" id="PF25521"/>
    </source>
</evidence>
<gene>
    <name evidence="2" type="ORF">CEP54_007766</name>
</gene>
<feature type="domain" description="TANC1/2-like winged helix" evidence="1">
    <location>
        <begin position="39"/>
        <end position="133"/>
    </location>
</feature>
<dbReference type="EMBL" id="NKCI01000074">
    <property type="protein sequence ID" value="RSL58398.1"/>
    <property type="molecule type" value="Genomic_DNA"/>
</dbReference>
<evidence type="ECO:0000313" key="3">
    <source>
        <dbReference type="Proteomes" id="UP000288168"/>
    </source>
</evidence>
<name>A0A428PZH6_9HYPO</name>
<keyword evidence="3" id="KW-1185">Reference proteome</keyword>
<protein>
    <recommendedName>
        <fullName evidence="1">TANC1/2-like winged helix domain-containing protein</fullName>
    </recommendedName>
</protein>
<dbReference type="OrthoDB" id="20872at2759"/>
<reference evidence="2 3" key="1">
    <citation type="submission" date="2017-06" db="EMBL/GenBank/DDBJ databases">
        <title>Comparative genomic analysis of Ambrosia Fusariam Clade fungi.</title>
        <authorList>
            <person name="Stajich J.E."/>
            <person name="Carrillo J."/>
            <person name="Kijimoto T."/>
            <person name="Eskalen A."/>
            <person name="O'Donnell K."/>
            <person name="Kasson M."/>
        </authorList>
    </citation>
    <scope>NUCLEOTIDE SEQUENCE [LARGE SCALE GENOMIC DNA]</scope>
    <source>
        <strain evidence="2 3">NRRL62584</strain>
    </source>
</reference>
<accession>A0A428PZH6</accession>
<proteinExistence type="predicted"/>
<dbReference type="Proteomes" id="UP000288168">
    <property type="component" value="Unassembled WGS sequence"/>
</dbReference>
<dbReference type="AlphaFoldDB" id="A0A428PZH6"/>
<organism evidence="2 3">
    <name type="scientific">Fusarium duplospermum</name>
    <dbReference type="NCBI Taxonomy" id="1325734"/>
    <lineage>
        <taxon>Eukaryota</taxon>
        <taxon>Fungi</taxon>
        <taxon>Dikarya</taxon>
        <taxon>Ascomycota</taxon>
        <taxon>Pezizomycotina</taxon>
        <taxon>Sordariomycetes</taxon>
        <taxon>Hypocreomycetidae</taxon>
        <taxon>Hypocreales</taxon>
        <taxon>Nectriaceae</taxon>
        <taxon>Fusarium</taxon>
        <taxon>Fusarium solani species complex</taxon>
    </lineage>
</organism>
<sequence length="200" mass="22657">VGITGRWVLHGIRVLPKGLHPIFSRMLHQIESDQRQASALILNSVALTQKPLTLDELAVVIGVEPEGHALPIERITADRVTICQPFLKVHNNQVLFVHQSAKEYLLRRQHDTDQVLEEFRITTDQGHAALAHKCLLVLEASAFQHTVLNFRDMPWPGESPLLVYAALHWQNHARLASRDAKDLFNPDRPFFQHASAVRSN</sequence>
<dbReference type="InterPro" id="IPR058056">
    <property type="entry name" value="WH_TANC1/2"/>
</dbReference>